<dbReference type="Proteomes" id="UP000596035">
    <property type="component" value="Chromosome"/>
</dbReference>
<sequence length="277" mass="29347">MREIKSEAITEAIARLCVQANRALPASLEDCIRNANETRPVSRPVMEDLCRNLDAARELGLPICQDTGMAVVFAQVGQEVHIDGDFTEAVNRGVRRGYVEGLLRCSVVADPLRRGNTGDNTPAVLHVSLVPGDKLTLTVAPKGFGSENMSRLKMFTPAASREDIIGFVAGTVKEAGGNPCPPVVLGVGIGGDFELCAKLAKEALCREVSVRNSDPYYADLEKEMLDAVNATGVGPQGFGGAVTALAVNIETYPTHIAGLPVAVNVGCHVTRHKSVTI</sequence>
<dbReference type="EC" id="4.2.1.2" evidence="9"/>
<dbReference type="GO" id="GO:0051539">
    <property type="term" value="F:4 iron, 4 sulfur cluster binding"/>
    <property type="evidence" value="ECO:0007669"/>
    <property type="project" value="UniProtKB-KW"/>
</dbReference>
<evidence type="ECO:0000256" key="5">
    <source>
        <dbReference type="ARBA" id="ARBA00023014"/>
    </source>
</evidence>
<keyword evidence="6 9" id="KW-0456">Lyase</keyword>
<reference evidence="9 11" key="3">
    <citation type="submission" date="2020-11" db="EMBL/GenBank/DDBJ databases">
        <title>Closed and high quality bacterial genomes of the OMM12 community.</title>
        <authorList>
            <person name="Marbouty M."/>
            <person name="Lamy-Besnier Q."/>
            <person name="Debarbieux L."/>
            <person name="Koszul R."/>
        </authorList>
    </citation>
    <scope>NUCLEOTIDE SEQUENCE [LARGE SCALE GENOMIC DNA]</scope>
    <source>
        <strain evidence="9 11">KB18</strain>
    </source>
</reference>
<dbReference type="EMBL" id="CP021422">
    <property type="protein sequence ID" value="ASB42743.1"/>
    <property type="molecule type" value="Genomic_DNA"/>
</dbReference>
<reference evidence="10" key="2">
    <citation type="submission" date="2017-05" db="EMBL/GenBank/DDBJ databases">
        <title>Improved OligoMM genomes.</title>
        <authorList>
            <person name="Garzetti D."/>
        </authorList>
    </citation>
    <scope>NUCLEOTIDE SEQUENCE [LARGE SCALE GENOMIC DNA]</scope>
    <source>
        <strain evidence="10">KB18</strain>
    </source>
</reference>
<evidence type="ECO:0000259" key="7">
    <source>
        <dbReference type="Pfam" id="PF05681"/>
    </source>
</evidence>
<keyword evidence="3" id="KW-0479">Metal-binding</keyword>
<dbReference type="RefSeq" id="WP_066542028.1">
    <property type="nucleotide sequence ID" value="NZ_CAJTCQ010000009.1"/>
</dbReference>
<proteinExistence type="inferred from homology"/>
<dbReference type="PANTHER" id="PTHR30389">
    <property type="entry name" value="FUMARATE HYDRATASE-RELATED"/>
    <property type="match status" value="1"/>
</dbReference>
<protein>
    <submittedName>
        <fullName evidence="9">Fumarate hydratase</fullName>
        <ecNumber evidence="9">4.2.1.2</ecNumber>
    </submittedName>
</protein>
<dbReference type="NCBIfam" id="NF004885">
    <property type="entry name" value="PRK06246.1"/>
    <property type="match status" value="1"/>
</dbReference>
<comment type="similarity">
    <text evidence="1">Belongs to the class-I fumarase family.</text>
</comment>
<reference evidence="8" key="1">
    <citation type="journal article" date="2017" name="Genome Announc.">
        <title>High-Quality Whole-Genome Sequences of the Oligo-Mouse-Microbiota Bacterial Community.</title>
        <authorList>
            <person name="Garzetti D."/>
            <person name="Brugiroux S."/>
            <person name="Bunk B."/>
            <person name="Pukall R."/>
            <person name="McCoy K.D."/>
            <person name="Macpherson A.J."/>
            <person name="Stecher B."/>
        </authorList>
    </citation>
    <scope>NUCLEOTIDE SEQUENCE</scope>
    <source>
        <strain evidence="8">KB18</strain>
    </source>
</reference>
<evidence type="ECO:0000256" key="1">
    <source>
        <dbReference type="ARBA" id="ARBA00008876"/>
    </source>
</evidence>
<evidence type="ECO:0000313" key="8">
    <source>
        <dbReference type="EMBL" id="ASB42743.1"/>
    </source>
</evidence>
<dbReference type="InterPro" id="IPR051208">
    <property type="entry name" value="Class-I_Fumarase/Tartrate_DH"/>
</dbReference>
<dbReference type="InterPro" id="IPR004646">
    <property type="entry name" value="Fe-S_hydro-lyase_TtdA-typ_cat"/>
</dbReference>
<dbReference type="Pfam" id="PF05681">
    <property type="entry name" value="Fumerase"/>
    <property type="match status" value="1"/>
</dbReference>
<evidence type="ECO:0000313" key="11">
    <source>
        <dbReference type="Proteomes" id="UP000596035"/>
    </source>
</evidence>
<name>A0A1Z2XWE1_9FIRM</name>
<feature type="domain" description="Fe-S hydro-lyase tartrate dehydratase alpha-type catalytic" evidence="7">
    <location>
        <begin position="11"/>
        <end position="275"/>
    </location>
</feature>
<keyword evidence="4" id="KW-0408">Iron</keyword>
<evidence type="ECO:0000256" key="4">
    <source>
        <dbReference type="ARBA" id="ARBA00023004"/>
    </source>
</evidence>
<dbReference type="Proteomes" id="UP000196710">
    <property type="component" value="Chromosome"/>
</dbReference>
<keyword evidence="5" id="KW-0411">Iron-sulfur</keyword>
<evidence type="ECO:0000313" key="10">
    <source>
        <dbReference type="Proteomes" id="UP000196710"/>
    </source>
</evidence>
<dbReference type="AlphaFoldDB" id="A0A1Z2XWE1"/>
<dbReference type="PANTHER" id="PTHR30389:SF17">
    <property type="entry name" value="L(+)-TARTRATE DEHYDRATASE SUBUNIT ALPHA-RELATED"/>
    <property type="match status" value="1"/>
</dbReference>
<evidence type="ECO:0000313" key="9">
    <source>
        <dbReference type="EMBL" id="QQR30480.1"/>
    </source>
</evidence>
<dbReference type="NCBIfam" id="TIGR00722">
    <property type="entry name" value="ttdA_fumA_fumB"/>
    <property type="match status" value="1"/>
</dbReference>
<dbReference type="GO" id="GO:0046872">
    <property type="term" value="F:metal ion binding"/>
    <property type="evidence" value="ECO:0007669"/>
    <property type="project" value="UniProtKB-KW"/>
</dbReference>
<organism evidence="9 11">
    <name type="scientific">Acutalibacter muris</name>
    <dbReference type="NCBI Taxonomy" id="1796620"/>
    <lineage>
        <taxon>Bacteria</taxon>
        <taxon>Bacillati</taxon>
        <taxon>Bacillota</taxon>
        <taxon>Clostridia</taxon>
        <taxon>Eubacteriales</taxon>
        <taxon>Acutalibacteraceae</taxon>
        <taxon>Acutalibacter</taxon>
    </lineage>
</organism>
<dbReference type="KEGG" id="amur:ADH66_11395"/>
<keyword evidence="10" id="KW-1185">Reference proteome</keyword>
<keyword evidence="2" id="KW-0004">4Fe-4S</keyword>
<dbReference type="EMBL" id="CP065321">
    <property type="protein sequence ID" value="QQR30480.1"/>
    <property type="molecule type" value="Genomic_DNA"/>
</dbReference>
<evidence type="ECO:0000256" key="6">
    <source>
        <dbReference type="ARBA" id="ARBA00023239"/>
    </source>
</evidence>
<evidence type="ECO:0000256" key="2">
    <source>
        <dbReference type="ARBA" id="ARBA00022485"/>
    </source>
</evidence>
<dbReference type="GO" id="GO:0004333">
    <property type="term" value="F:fumarate hydratase activity"/>
    <property type="evidence" value="ECO:0007669"/>
    <property type="project" value="UniProtKB-EC"/>
</dbReference>
<gene>
    <name evidence="8" type="ORF">ADH66_11395</name>
    <name evidence="9" type="ORF">I5Q82_01715</name>
</gene>
<evidence type="ECO:0000256" key="3">
    <source>
        <dbReference type="ARBA" id="ARBA00022723"/>
    </source>
</evidence>
<accession>A0A1Z2XWE1</accession>